<protein>
    <recommendedName>
        <fullName evidence="1">AAA-ATPase-like domain-containing protein</fullName>
    </recommendedName>
</protein>
<evidence type="ECO:0000313" key="2">
    <source>
        <dbReference type="EMBL" id="KGE86997.1"/>
    </source>
</evidence>
<dbReference type="EMBL" id="JPOS01000039">
    <property type="protein sequence ID" value="KGE86997.1"/>
    <property type="molecule type" value="Genomic_DNA"/>
</dbReference>
<name>A0A098S7C7_9BACT</name>
<dbReference type="InterPro" id="IPR018631">
    <property type="entry name" value="AAA-ATPase-like_dom"/>
</dbReference>
<dbReference type="PANTHER" id="PTHR34825:SF1">
    <property type="entry name" value="AAA-ATPASE-LIKE DOMAIN-CONTAINING PROTEIN"/>
    <property type="match status" value="1"/>
</dbReference>
<accession>A0A098S7C7</accession>
<comment type="caution">
    <text evidence="2">The sequence shown here is derived from an EMBL/GenBank/DDBJ whole genome shotgun (WGS) entry which is preliminary data.</text>
</comment>
<dbReference type="RefSeq" id="WP_044223632.1">
    <property type="nucleotide sequence ID" value="NZ_JBKAGJ010000008.1"/>
</dbReference>
<dbReference type="OrthoDB" id="973950at2"/>
<sequence>MKKYPIGIQDFRKLREGGHLYVDKTESIFHLITEGQYYFLSRPRRFGKSLLVSTLKCLFLGERELFDGLWVANRYDFEPHPVLHFSFSALGYKDIGLERGLHQALNNKAEEAGFSLTQEGIGPRFQELIKRLAENGQKVVLLIDEYDKPLVDYIDQQEQAAVNRDILKNFFSVIKDADPFLRFFLITGVSKFSKVSLFSDLNHLQDITLVERFESIAGYTQKELETSFESDIEQLAQKIGKSTTALREDIRVWYNGYSWGTETRLYNPFSILNLFSAQRFANYWWETGTPTFLIKKLRTEFQYNLNDLVAGQVMFESFTINDLNWLALLFQTGYLTIRDYDPETGLYTLGYPNREVRDTMQQHLLAAFRETTKTDSLPLLVNIKTALEQGDLERLIELTDILFSTIPHQIFQEKQEAFFHAILHLSFSGIGLFVQSEVSTAKGRVDTVVHTKDCIYVMEFKLDGSAQSALEQIREKRYGSPFLDRGKEVIALGVSFSSVERAVAEWEAIAYLSLLGLLE</sequence>
<gene>
    <name evidence="2" type="ORF">IX84_18370</name>
</gene>
<dbReference type="PANTHER" id="PTHR34825">
    <property type="entry name" value="CONSERVED PROTEIN, WITH A WEAK D-GALACTARATE DEHYDRATASE/ALTRONATE HYDROLASE DOMAIN"/>
    <property type="match status" value="1"/>
</dbReference>
<dbReference type="InterPro" id="IPR012547">
    <property type="entry name" value="PDDEXK_9"/>
</dbReference>
<dbReference type="Pfam" id="PF08011">
    <property type="entry name" value="PDDEXK_9"/>
    <property type="match status" value="1"/>
</dbReference>
<organism evidence="2 3">
    <name type="scientific">Phaeodactylibacter xiamenensis</name>
    <dbReference type="NCBI Taxonomy" id="1524460"/>
    <lineage>
        <taxon>Bacteria</taxon>
        <taxon>Pseudomonadati</taxon>
        <taxon>Bacteroidota</taxon>
        <taxon>Saprospiria</taxon>
        <taxon>Saprospirales</taxon>
        <taxon>Haliscomenobacteraceae</taxon>
        <taxon>Phaeodactylibacter</taxon>
    </lineage>
</organism>
<dbReference type="SUPFAM" id="SSF52540">
    <property type="entry name" value="P-loop containing nucleoside triphosphate hydrolases"/>
    <property type="match status" value="1"/>
</dbReference>
<dbReference type="AlphaFoldDB" id="A0A098S7C7"/>
<evidence type="ECO:0000259" key="1">
    <source>
        <dbReference type="Pfam" id="PF09820"/>
    </source>
</evidence>
<feature type="domain" description="AAA-ATPase-like" evidence="1">
    <location>
        <begin position="5"/>
        <end position="198"/>
    </location>
</feature>
<keyword evidence="3" id="KW-1185">Reference proteome</keyword>
<evidence type="ECO:0000313" key="3">
    <source>
        <dbReference type="Proteomes" id="UP000029736"/>
    </source>
</evidence>
<proteinExistence type="predicted"/>
<dbReference type="InterPro" id="IPR027417">
    <property type="entry name" value="P-loop_NTPase"/>
</dbReference>
<dbReference type="STRING" id="1524460.IX84_18370"/>
<dbReference type="Pfam" id="PF09820">
    <property type="entry name" value="AAA-ATPase_like"/>
    <property type="match status" value="1"/>
</dbReference>
<reference evidence="2 3" key="1">
    <citation type="journal article" date="2014" name="Int. J. Syst. Evol. Microbiol.">
        <title>Phaeodactylibacter xiamenensis gen. nov., sp. nov., a member of the family Saprospiraceae isolated from the marine alga Phaeodactylum tricornutum.</title>
        <authorList>
            <person name="Chen Z.Jr."/>
            <person name="Lei X."/>
            <person name="Lai Q."/>
            <person name="Li Y."/>
            <person name="Zhang B."/>
            <person name="Zhang J."/>
            <person name="Zhang H."/>
            <person name="Yang L."/>
            <person name="Zheng W."/>
            <person name="Tian Y."/>
            <person name="Yu Z."/>
            <person name="Xu H.Jr."/>
            <person name="Zheng T."/>
        </authorList>
    </citation>
    <scope>NUCLEOTIDE SEQUENCE [LARGE SCALE GENOMIC DNA]</scope>
    <source>
        <strain evidence="2 3">KD52</strain>
    </source>
</reference>
<dbReference type="Proteomes" id="UP000029736">
    <property type="component" value="Unassembled WGS sequence"/>
</dbReference>